<dbReference type="GO" id="GO:0008270">
    <property type="term" value="F:zinc ion binding"/>
    <property type="evidence" value="ECO:0007669"/>
    <property type="project" value="UniProtKB-KW"/>
</dbReference>
<dbReference type="InterPro" id="IPR008971">
    <property type="entry name" value="HSP40/DnaJ_pept-bd"/>
</dbReference>
<dbReference type="KEGG" id="mng:MNEG_16495"/>
<feature type="compositionally biased region" description="Low complexity" evidence="6">
    <location>
        <begin position="192"/>
        <end position="213"/>
    </location>
</feature>
<evidence type="ECO:0000313" key="9">
    <source>
        <dbReference type="Proteomes" id="UP000054498"/>
    </source>
</evidence>
<dbReference type="Proteomes" id="UP000054498">
    <property type="component" value="Unassembled WGS sequence"/>
</dbReference>
<evidence type="ECO:0000256" key="6">
    <source>
        <dbReference type="SAM" id="MobiDB-lite"/>
    </source>
</evidence>
<keyword evidence="9" id="KW-1185">Reference proteome</keyword>
<gene>
    <name evidence="8" type="ORF">MNEG_16495</name>
</gene>
<dbReference type="OrthoDB" id="10256793at2759"/>
<evidence type="ECO:0000256" key="5">
    <source>
        <dbReference type="ARBA" id="ARBA00023186"/>
    </source>
</evidence>
<accession>A0A0D2LHF9</accession>
<dbReference type="PANTHER" id="PTHR44145:SF3">
    <property type="entry name" value="DNAJ HOMOLOG SUBFAMILY A MEMBER 3, MITOCHONDRIAL"/>
    <property type="match status" value="1"/>
</dbReference>
<evidence type="ECO:0000256" key="1">
    <source>
        <dbReference type="ARBA" id="ARBA00022723"/>
    </source>
</evidence>
<evidence type="ECO:0000259" key="7">
    <source>
        <dbReference type="Pfam" id="PF01556"/>
    </source>
</evidence>
<dbReference type="SUPFAM" id="SSF49493">
    <property type="entry name" value="HSP40/DnaJ peptide-binding domain"/>
    <property type="match status" value="1"/>
</dbReference>
<keyword evidence="4" id="KW-0862">Zinc</keyword>
<reference evidence="8 9" key="1">
    <citation type="journal article" date="2013" name="BMC Genomics">
        <title>Reconstruction of the lipid metabolism for the microalga Monoraphidium neglectum from its genome sequence reveals characteristics suitable for biofuel production.</title>
        <authorList>
            <person name="Bogen C."/>
            <person name="Al-Dilaimi A."/>
            <person name="Albersmeier A."/>
            <person name="Wichmann J."/>
            <person name="Grundmann M."/>
            <person name="Rupp O."/>
            <person name="Lauersen K.J."/>
            <person name="Blifernez-Klassen O."/>
            <person name="Kalinowski J."/>
            <person name="Goesmann A."/>
            <person name="Mussgnug J.H."/>
            <person name="Kruse O."/>
        </authorList>
    </citation>
    <scope>NUCLEOTIDE SEQUENCE [LARGE SCALE GENOMIC DNA]</scope>
    <source>
        <strain evidence="8 9">SAG 48.87</strain>
    </source>
</reference>
<dbReference type="GO" id="GO:0006457">
    <property type="term" value="P:protein folding"/>
    <property type="evidence" value="ECO:0007669"/>
    <property type="project" value="InterPro"/>
</dbReference>
<name>A0A0D2LHF9_9CHLO</name>
<dbReference type="InterPro" id="IPR002939">
    <property type="entry name" value="DnaJ_C"/>
</dbReference>
<dbReference type="EMBL" id="KK106635">
    <property type="protein sequence ID" value="KIY91469.1"/>
    <property type="molecule type" value="Genomic_DNA"/>
</dbReference>
<feature type="region of interest" description="Disordered" evidence="6">
    <location>
        <begin position="184"/>
        <end position="219"/>
    </location>
</feature>
<dbReference type="Gene3D" id="2.60.260.20">
    <property type="entry name" value="Urease metallochaperone UreE, N-terminal domain"/>
    <property type="match status" value="1"/>
</dbReference>
<keyword evidence="1" id="KW-0479">Metal-binding</keyword>
<organism evidence="8 9">
    <name type="scientific">Monoraphidium neglectum</name>
    <dbReference type="NCBI Taxonomy" id="145388"/>
    <lineage>
        <taxon>Eukaryota</taxon>
        <taxon>Viridiplantae</taxon>
        <taxon>Chlorophyta</taxon>
        <taxon>core chlorophytes</taxon>
        <taxon>Chlorophyceae</taxon>
        <taxon>CS clade</taxon>
        <taxon>Sphaeropleales</taxon>
        <taxon>Selenastraceae</taxon>
        <taxon>Monoraphidium</taxon>
    </lineage>
</organism>
<feature type="domain" description="Chaperone DnaJ C-terminal" evidence="7">
    <location>
        <begin position="32"/>
        <end position="173"/>
    </location>
</feature>
<dbReference type="STRING" id="145388.A0A0D2LHF9"/>
<keyword evidence="2" id="KW-0677">Repeat</keyword>
<evidence type="ECO:0000313" key="8">
    <source>
        <dbReference type="EMBL" id="KIY91469.1"/>
    </source>
</evidence>
<dbReference type="GeneID" id="25734260"/>
<dbReference type="GO" id="GO:0051082">
    <property type="term" value="F:unfolded protein binding"/>
    <property type="evidence" value="ECO:0007669"/>
    <property type="project" value="InterPro"/>
</dbReference>
<proteinExistence type="predicted"/>
<keyword evidence="5" id="KW-0143">Chaperone</keyword>
<protein>
    <submittedName>
        <fullName evidence="8">Chaperone protein dnaJ</fullName>
    </submittedName>
</protein>
<dbReference type="CDD" id="cd10747">
    <property type="entry name" value="DnaJ_C"/>
    <property type="match status" value="1"/>
</dbReference>
<dbReference type="PANTHER" id="PTHR44145">
    <property type="entry name" value="DNAJ HOMOLOG SUBFAMILY A MEMBER 3, MITOCHONDRIAL"/>
    <property type="match status" value="1"/>
</dbReference>
<dbReference type="Pfam" id="PF01556">
    <property type="entry name" value="DnaJ_C"/>
    <property type="match status" value="1"/>
</dbReference>
<dbReference type="RefSeq" id="XP_013890489.1">
    <property type="nucleotide sequence ID" value="XM_014035035.1"/>
</dbReference>
<dbReference type="FunFam" id="2.60.260.20:FF:000005">
    <property type="entry name" value="Chaperone protein dnaJ 1, mitochondrial"/>
    <property type="match status" value="1"/>
</dbReference>
<sequence>MSRAADGTAAGGAHGAAVTPAAVTFRAAAPPQEAAKGTTKRISLAGIQGVSSAPLDVDIPAGVDSGQTIQARVPASAPGAPGGRMRILLRVEVEPHPLFQREGVHVHSSLEMRLAEALLGRSVSVPTIDGMASLSVPPLTQNGDVLRMRGKGVADPRGRGRGDQLVHIRVVRPSHLTERQRQLLQEFDRDAQQQQQQSGQQQQYHQQQQQRSQRGGGSR</sequence>
<dbReference type="InterPro" id="IPR051938">
    <property type="entry name" value="Apopto_cytoskel_mod"/>
</dbReference>
<keyword evidence="3" id="KW-0863">Zinc-finger</keyword>
<evidence type="ECO:0000256" key="4">
    <source>
        <dbReference type="ARBA" id="ARBA00022833"/>
    </source>
</evidence>
<dbReference type="AlphaFoldDB" id="A0A0D2LHF9"/>
<evidence type="ECO:0000256" key="3">
    <source>
        <dbReference type="ARBA" id="ARBA00022771"/>
    </source>
</evidence>
<evidence type="ECO:0000256" key="2">
    <source>
        <dbReference type="ARBA" id="ARBA00022737"/>
    </source>
</evidence>